<gene>
    <name evidence="16" type="ORF">RJT34_12429</name>
</gene>
<dbReference type="PROSITE" id="PS51194">
    <property type="entry name" value="HELICASE_CTER"/>
    <property type="match status" value="1"/>
</dbReference>
<dbReference type="FunFam" id="3.40.50.300:FF:000007">
    <property type="entry name" value="Pre-mRNA-splicing factor ATP-dependent RNA helicase"/>
    <property type="match status" value="1"/>
</dbReference>
<keyword evidence="7" id="KW-0067">ATP-binding</keyword>
<dbReference type="InterPro" id="IPR011545">
    <property type="entry name" value="DEAD/DEAH_box_helicase_dom"/>
</dbReference>
<dbReference type="FunFam" id="1.20.120.1080:FF:000001">
    <property type="entry name" value="Pre-mRNA-splicing factor ATP-dependent RNA helicase"/>
    <property type="match status" value="1"/>
</dbReference>
<dbReference type="InterPro" id="IPR027417">
    <property type="entry name" value="P-loop_NTPase"/>
</dbReference>
<dbReference type="SMART" id="SM00487">
    <property type="entry name" value="DEXDc"/>
    <property type="match status" value="1"/>
</dbReference>
<dbReference type="Pfam" id="PF00271">
    <property type="entry name" value="Helicase_C"/>
    <property type="match status" value="1"/>
</dbReference>
<dbReference type="SUPFAM" id="SSF52540">
    <property type="entry name" value="P-loop containing nucleoside triphosphate hydrolases"/>
    <property type="match status" value="1"/>
</dbReference>
<dbReference type="PANTHER" id="PTHR18934">
    <property type="entry name" value="ATP-DEPENDENT RNA HELICASE"/>
    <property type="match status" value="1"/>
</dbReference>
<keyword evidence="17" id="KW-1185">Reference proteome</keyword>
<dbReference type="InterPro" id="IPR007502">
    <property type="entry name" value="Helicase-assoc_dom"/>
</dbReference>
<dbReference type="CDD" id="cd18791">
    <property type="entry name" value="SF2_C_RHA"/>
    <property type="match status" value="1"/>
</dbReference>
<dbReference type="FunFam" id="3.40.50.300:FF:000594">
    <property type="entry name" value="Pre-mRNA-splicing factor ATP-dependent RNA helicase"/>
    <property type="match status" value="1"/>
</dbReference>
<evidence type="ECO:0000256" key="4">
    <source>
        <dbReference type="ARBA" id="ARBA00022741"/>
    </source>
</evidence>
<dbReference type="Gene3D" id="1.20.120.1080">
    <property type="match status" value="1"/>
</dbReference>
<dbReference type="InterPro" id="IPR014001">
    <property type="entry name" value="Helicase_ATP-bd"/>
</dbReference>
<dbReference type="AlphaFoldDB" id="A0AAN9PLD3"/>
<dbReference type="GO" id="GO:0003723">
    <property type="term" value="F:RNA binding"/>
    <property type="evidence" value="ECO:0007669"/>
    <property type="project" value="TreeGrafter"/>
</dbReference>
<dbReference type="Gene3D" id="3.40.50.300">
    <property type="entry name" value="P-loop containing nucleotide triphosphate hydrolases"/>
    <property type="match status" value="2"/>
</dbReference>
<evidence type="ECO:0000313" key="16">
    <source>
        <dbReference type="EMBL" id="KAK7301562.1"/>
    </source>
</evidence>
<dbReference type="EC" id="3.6.4.13" evidence="1"/>
<dbReference type="EMBL" id="JAYKXN010000003">
    <property type="protein sequence ID" value="KAK7301562.1"/>
    <property type="molecule type" value="Genomic_DNA"/>
</dbReference>
<dbReference type="PANTHER" id="PTHR18934:SF83">
    <property type="entry name" value="PRE-MRNA-SPLICING FACTOR ATP-DEPENDENT RNA HELICASE DHX16"/>
    <property type="match status" value="1"/>
</dbReference>
<evidence type="ECO:0000256" key="13">
    <source>
        <dbReference type="SAM" id="SignalP"/>
    </source>
</evidence>
<dbReference type="InterPro" id="IPR048333">
    <property type="entry name" value="HA2_WH"/>
</dbReference>
<feature type="region of interest" description="Disordered" evidence="12">
    <location>
        <begin position="192"/>
        <end position="322"/>
    </location>
</feature>
<keyword evidence="13" id="KW-0732">Signal</keyword>
<evidence type="ECO:0000256" key="8">
    <source>
        <dbReference type="ARBA" id="ARBA00023187"/>
    </source>
</evidence>
<evidence type="ECO:0000256" key="2">
    <source>
        <dbReference type="ARBA" id="ARBA00022664"/>
    </source>
</evidence>
<evidence type="ECO:0000256" key="11">
    <source>
        <dbReference type="ARBA" id="ARBA00077342"/>
    </source>
</evidence>
<comment type="similarity">
    <text evidence="10">Belongs to the DEAD box helicase family. DEAH subfamily. PRP2 sub-subfamily.</text>
</comment>
<feature type="compositionally biased region" description="Acidic residues" evidence="12">
    <location>
        <begin position="253"/>
        <end position="262"/>
    </location>
</feature>
<protein>
    <recommendedName>
        <fullName evidence="1">RNA helicase</fullName>
        <ecNumber evidence="1">3.6.4.13</ecNumber>
    </recommendedName>
    <alternativeName>
        <fullName evidence="11">DEAH RNA helicase homolog PRP2</fullName>
    </alternativeName>
</protein>
<accession>A0AAN9PLD3</accession>
<dbReference type="SMART" id="SM00847">
    <property type="entry name" value="HA2"/>
    <property type="match status" value="1"/>
</dbReference>
<evidence type="ECO:0000259" key="14">
    <source>
        <dbReference type="PROSITE" id="PS51192"/>
    </source>
</evidence>
<dbReference type="InterPro" id="IPR011709">
    <property type="entry name" value="DEAD-box_helicase_OB_fold"/>
</dbReference>
<evidence type="ECO:0000256" key="10">
    <source>
        <dbReference type="ARBA" id="ARBA00061257"/>
    </source>
</evidence>
<dbReference type="InterPro" id="IPR002464">
    <property type="entry name" value="DNA/RNA_helicase_DEAH_CS"/>
</dbReference>
<evidence type="ECO:0000256" key="3">
    <source>
        <dbReference type="ARBA" id="ARBA00022728"/>
    </source>
</evidence>
<evidence type="ECO:0000256" key="9">
    <source>
        <dbReference type="ARBA" id="ARBA00047984"/>
    </source>
</evidence>
<dbReference type="GO" id="GO:0071013">
    <property type="term" value="C:catalytic step 2 spliceosome"/>
    <property type="evidence" value="ECO:0007669"/>
    <property type="project" value="TreeGrafter"/>
</dbReference>
<dbReference type="Pfam" id="PF21010">
    <property type="entry name" value="HA2_C"/>
    <property type="match status" value="1"/>
</dbReference>
<keyword evidence="2" id="KW-0507">mRNA processing</keyword>
<dbReference type="PROSITE" id="PS00690">
    <property type="entry name" value="DEAH_ATP_HELICASE"/>
    <property type="match status" value="1"/>
</dbReference>
<evidence type="ECO:0000256" key="5">
    <source>
        <dbReference type="ARBA" id="ARBA00022801"/>
    </source>
</evidence>
<dbReference type="GO" id="GO:0008380">
    <property type="term" value="P:RNA splicing"/>
    <property type="evidence" value="ECO:0007669"/>
    <property type="project" value="UniProtKB-KW"/>
</dbReference>
<evidence type="ECO:0000259" key="15">
    <source>
        <dbReference type="PROSITE" id="PS51194"/>
    </source>
</evidence>
<feature type="compositionally biased region" description="Basic and acidic residues" evidence="12">
    <location>
        <begin position="263"/>
        <end position="304"/>
    </location>
</feature>
<dbReference type="SMART" id="SM00490">
    <property type="entry name" value="HELICc"/>
    <property type="match status" value="1"/>
</dbReference>
<organism evidence="16 17">
    <name type="scientific">Clitoria ternatea</name>
    <name type="common">Butterfly pea</name>
    <dbReference type="NCBI Taxonomy" id="43366"/>
    <lineage>
        <taxon>Eukaryota</taxon>
        <taxon>Viridiplantae</taxon>
        <taxon>Streptophyta</taxon>
        <taxon>Embryophyta</taxon>
        <taxon>Tracheophyta</taxon>
        <taxon>Spermatophyta</taxon>
        <taxon>Magnoliopsida</taxon>
        <taxon>eudicotyledons</taxon>
        <taxon>Gunneridae</taxon>
        <taxon>Pentapetalae</taxon>
        <taxon>rosids</taxon>
        <taxon>fabids</taxon>
        <taxon>Fabales</taxon>
        <taxon>Fabaceae</taxon>
        <taxon>Papilionoideae</taxon>
        <taxon>50 kb inversion clade</taxon>
        <taxon>NPAAA clade</taxon>
        <taxon>indigoferoid/millettioid clade</taxon>
        <taxon>Phaseoleae</taxon>
        <taxon>Clitoria</taxon>
    </lineage>
</organism>
<evidence type="ECO:0000256" key="7">
    <source>
        <dbReference type="ARBA" id="ARBA00022840"/>
    </source>
</evidence>
<reference evidence="16 17" key="1">
    <citation type="submission" date="2024-01" db="EMBL/GenBank/DDBJ databases">
        <title>The genomes of 5 underutilized Papilionoideae crops provide insights into root nodulation and disease resistance.</title>
        <authorList>
            <person name="Yuan L."/>
        </authorList>
    </citation>
    <scope>NUCLEOTIDE SEQUENCE [LARGE SCALE GENOMIC DNA]</scope>
    <source>
        <strain evidence="16">LY-2023</strain>
        <tissue evidence="16">Leaf</tissue>
    </source>
</reference>
<dbReference type="Pfam" id="PF07717">
    <property type="entry name" value="OB_NTP_bind"/>
    <property type="match status" value="1"/>
</dbReference>
<dbReference type="InterPro" id="IPR001650">
    <property type="entry name" value="Helicase_C-like"/>
</dbReference>
<dbReference type="GO" id="GO:0003724">
    <property type="term" value="F:RNA helicase activity"/>
    <property type="evidence" value="ECO:0007669"/>
    <property type="project" value="UniProtKB-EC"/>
</dbReference>
<evidence type="ECO:0000313" key="17">
    <source>
        <dbReference type="Proteomes" id="UP001359559"/>
    </source>
</evidence>
<comment type="caution">
    <text evidence="16">The sequence shown here is derived from an EMBL/GenBank/DDBJ whole genome shotgun (WGS) entry which is preliminary data.</text>
</comment>
<proteinExistence type="inferred from homology"/>
<feature type="domain" description="Helicase ATP-binding" evidence="14">
    <location>
        <begin position="510"/>
        <end position="673"/>
    </location>
</feature>
<evidence type="ECO:0000256" key="6">
    <source>
        <dbReference type="ARBA" id="ARBA00022806"/>
    </source>
</evidence>
<name>A0AAN9PLD3_CLITE</name>
<keyword evidence="5" id="KW-0378">Hydrolase</keyword>
<dbReference type="Pfam" id="PF04408">
    <property type="entry name" value="WHD_HA2"/>
    <property type="match status" value="1"/>
</dbReference>
<keyword evidence="3" id="KW-0747">Spliceosome</keyword>
<dbReference type="GO" id="GO:0006397">
    <property type="term" value="P:mRNA processing"/>
    <property type="evidence" value="ECO:0007669"/>
    <property type="project" value="UniProtKB-KW"/>
</dbReference>
<keyword evidence="8" id="KW-0508">mRNA splicing</keyword>
<dbReference type="PROSITE" id="PS51192">
    <property type="entry name" value="HELICASE_ATP_BIND_1"/>
    <property type="match status" value="1"/>
</dbReference>
<feature type="chain" id="PRO_5042978144" description="RNA helicase" evidence="13">
    <location>
        <begin position="19"/>
        <end position="1142"/>
    </location>
</feature>
<dbReference type="GO" id="GO:0016787">
    <property type="term" value="F:hydrolase activity"/>
    <property type="evidence" value="ECO:0007669"/>
    <property type="project" value="UniProtKB-KW"/>
</dbReference>
<evidence type="ECO:0000256" key="1">
    <source>
        <dbReference type="ARBA" id="ARBA00012552"/>
    </source>
</evidence>
<evidence type="ECO:0000256" key="12">
    <source>
        <dbReference type="SAM" id="MobiDB-lite"/>
    </source>
</evidence>
<keyword evidence="6" id="KW-0347">Helicase</keyword>
<dbReference type="GO" id="GO:0005524">
    <property type="term" value="F:ATP binding"/>
    <property type="evidence" value="ECO:0007669"/>
    <property type="project" value="UniProtKB-KW"/>
</dbReference>
<dbReference type="Proteomes" id="UP001359559">
    <property type="component" value="Unassembled WGS sequence"/>
</dbReference>
<feature type="signal peptide" evidence="13">
    <location>
        <begin position="1"/>
        <end position="18"/>
    </location>
</feature>
<feature type="domain" description="Helicase C-terminal" evidence="15">
    <location>
        <begin position="696"/>
        <end position="871"/>
    </location>
</feature>
<comment type="catalytic activity">
    <reaction evidence="9">
        <text>ATP + H2O = ADP + phosphate + H(+)</text>
        <dbReference type="Rhea" id="RHEA:13065"/>
        <dbReference type="ChEBI" id="CHEBI:15377"/>
        <dbReference type="ChEBI" id="CHEBI:15378"/>
        <dbReference type="ChEBI" id="CHEBI:30616"/>
        <dbReference type="ChEBI" id="CHEBI:43474"/>
        <dbReference type="ChEBI" id="CHEBI:456216"/>
        <dbReference type="EC" id="3.6.4.13"/>
    </reaction>
</comment>
<sequence length="1142" mass="131087">MSLCPRLCLMFLCPSSVGFLDTLLYKLKDNFSECAQNGAFRSFIFSFLLLPFFFSTQNLDLCFLNCAFPFLNLSFSSTWRVPQTLRTNQQVSMASDESLKTWVSDKLMSLLGYSQPTVVQYMIGLSKQASSPDDLAVKLVEFGVSSSDTRAFAQEIFSRVPRKSHGLNAYERQERETAMLVKKQRTYSILKDDDDKDDDYVDKSSITTASSARKPENQKKRFRKKVEVQDDQDDEVVSRKERERQVKRRTSAGEDDDSESEEERLKDQREKEELEQHLRERDVAGTRKLTEPKLTRKEEEEAIRRSNAAEQDDIQTLRKVSRQEYLKKREEKKLEELRDDIEDEQYLFEGVKLTEAEYRELRYKKEIYELVKKRSEEDDHVNEYRMPEAYDQEGGVSQEKRFSVAMQRYRDPNAEDKMNPFAEQEAWEEHQIGKATLKYGSKNKKQVSEDYQFVFEDQIDFIKESVMDGDKFDYEEMEDSLKKSRAQSALEALQEERKKLPIYPYREELLQAVHDHQVLVIVGETGSGKTTQIPQYLHEAGYTKHGMIACTQPRRVAAMSVAARVSQEMGVKLGHEVGYSIRFEDCTSEKTILKYMTDGMLLREFLGEPDLASYSVVMVDEAHERTLSTDILFGLVKDISRFRPDLKLLISSATLDAEKFSDYFDSAPIFKIPGRRYPVEINFTKAPEADYLDAAIVTSLQIHVTQPPGDILVFLTGQEEIETAEEILKHRTRGLGTKIAELIICPIYANLPTELQAKIFEPTPEGARKVVLATNIAETSLTIDGIKYVIDPGFCKMKSYNPRTGMESLLVTPISKASAMQRAGRSGRTGPGKCFRLYTAYNFHNDLDDNTVPEIQRTNLANVVLTLKSLGIHDLLHFDFMDPPPAEALLKALELLFALSALNKLGELTKVGRQMAEFPLDPMLSKMIVASEKYKCSDEIISIASMLSISNSIFYRPKDKQVHADNARMNFHTGNVGDHIALLKVYNSWKETNYSTQWCFENYIQVRSMKRARDIRDQLAGLLERVEIEVTSNDNDLDAIRKSITSGFFPHSARLQKNGSYRTVKHPQTVHIHPSSGLAQVLPRWVVYHELVLTTKEYMRQVTELKPEWLVEIAPHYYQLKDVEDASSKKMPRGEGRAQNDR</sequence>
<keyword evidence="4" id="KW-0547">Nucleotide-binding</keyword>
<dbReference type="Pfam" id="PF00270">
    <property type="entry name" value="DEAD"/>
    <property type="match status" value="1"/>
</dbReference>